<organism evidence="1 2">
    <name type="scientific">Lentinus brumalis</name>
    <dbReference type="NCBI Taxonomy" id="2498619"/>
    <lineage>
        <taxon>Eukaryota</taxon>
        <taxon>Fungi</taxon>
        <taxon>Dikarya</taxon>
        <taxon>Basidiomycota</taxon>
        <taxon>Agaricomycotina</taxon>
        <taxon>Agaricomycetes</taxon>
        <taxon>Polyporales</taxon>
        <taxon>Polyporaceae</taxon>
        <taxon>Lentinus</taxon>
    </lineage>
</organism>
<sequence length="177" mass="19247">MPPTCAFAETWCARSPACSRPSMLPVLSGRWISTDAGSIHDRTRRRPVEQRLRRSTLVSAVRAVADPRQTVCLAVSMSANHRRLELTESCGGPMTCQCRHLATRLCRGHLRGSRSSRVSTSDDSSLLMPAGGQLATLCIDNSGQPDVPLVNWDGAVALGQYVRIQYPAKTSVTRSPT</sequence>
<proteinExistence type="predicted"/>
<keyword evidence="2" id="KW-1185">Reference proteome</keyword>
<dbReference type="EMBL" id="KZ857763">
    <property type="protein sequence ID" value="RDX39544.1"/>
    <property type="molecule type" value="Genomic_DNA"/>
</dbReference>
<dbReference type="Proteomes" id="UP000256964">
    <property type="component" value="Unassembled WGS sequence"/>
</dbReference>
<name>A0A371CGZ2_9APHY</name>
<accession>A0A371CGZ2</accession>
<dbReference type="AlphaFoldDB" id="A0A371CGZ2"/>
<evidence type="ECO:0000313" key="1">
    <source>
        <dbReference type="EMBL" id="RDX39544.1"/>
    </source>
</evidence>
<protein>
    <submittedName>
        <fullName evidence="1">Uncharacterized protein</fullName>
    </submittedName>
</protein>
<gene>
    <name evidence="1" type="ORF">OH76DRAFT_1491034</name>
</gene>
<evidence type="ECO:0000313" key="2">
    <source>
        <dbReference type="Proteomes" id="UP000256964"/>
    </source>
</evidence>
<reference evidence="1 2" key="1">
    <citation type="journal article" date="2018" name="Biotechnol. Biofuels">
        <title>Integrative visual omics of the white-rot fungus Polyporus brumalis exposes the biotechnological potential of its oxidative enzymes for delignifying raw plant biomass.</title>
        <authorList>
            <person name="Miyauchi S."/>
            <person name="Rancon A."/>
            <person name="Drula E."/>
            <person name="Hage H."/>
            <person name="Chaduli D."/>
            <person name="Favel A."/>
            <person name="Grisel S."/>
            <person name="Henrissat B."/>
            <person name="Herpoel-Gimbert I."/>
            <person name="Ruiz-Duenas F.J."/>
            <person name="Chevret D."/>
            <person name="Hainaut M."/>
            <person name="Lin J."/>
            <person name="Wang M."/>
            <person name="Pangilinan J."/>
            <person name="Lipzen A."/>
            <person name="Lesage-Meessen L."/>
            <person name="Navarro D."/>
            <person name="Riley R."/>
            <person name="Grigoriev I.V."/>
            <person name="Zhou S."/>
            <person name="Raouche S."/>
            <person name="Rosso M.N."/>
        </authorList>
    </citation>
    <scope>NUCLEOTIDE SEQUENCE [LARGE SCALE GENOMIC DNA]</scope>
    <source>
        <strain evidence="1 2">BRFM 1820</strain>
    </source>
</reference>